<accession>A0A2B7YKQ1</accession>
<dbReference type="OrthoDB" id="1658288at2759"/>
<gene>
    <name evidence="1" type="ORF">AJ80_03213</name>
</gene>
<keyword evidence="2" id="KW-1185">Reference proteome</keyword>
<reference evidence="1 2" key="1">
    <citation type="submission" date="2017-10" db="EMBL/GenBank/DDBJ databases">
        <title>Comparative genomics in systemic dimorphic fungi from Ajellomycetaceae.</title>
        <authorList>
            <person name="Munoz J.F."/>
            <person name="Mcewen J.G."/>
            <person name="Clay O.K."/>
            <person name="Cuomo C.A."/>
        </authorList>
    </citation>
    <scope>NUCLEOTIDE SEQUENCE [LARGE SCALE GENOMIC DNA]</scope>
    <source>
        <strain evidence="1 2">UAMH7299</strain>
    </source>
</reference>
<dbReference type="Gene3D" id="1.25.40.10">
    <property type="entry name" value="Tetratricopeptide repeat domain"/>
    <property type="match status" value="1"/>
</dbReference>
<dbReference type="InterPro" id="IPR011990">
    <property type="entry name" value="TPR-like_helical_dom_sf"/>
</dbReference>
<dbReference type="Proteomes" id="UP000224634">
    <property type="component" value="Unassembled WGS sequence"/>
</dbReference>
<organism evidence="1 2">
    <name type="scientific">Polytolypa hystricis (strain UAMH7299)</name>
    <dbReference type="NCBI Taxonomy" id="1447883"/>
    <lineage>
        <taxon>Eukaryota</taxon>
        <taxon>Fungi</taxon>
        <taxon>Dikarya</taxon>
        <taxon>Ascomycota</taxon>
        <taxon>Pezizomycotina</taxon>
        <taxon>Eurotiomycetes</taxon>
        <taxon>Eurotiomycetidae</taxon>
        <taxon>Onygenales</taxon>
        <taxon>Onygenales incertae sedis</taxon>
        <taxon>Polytolypa</taxon>
    </lineage>
</organism>
<comment type="caution">
    <text evidence="1">The sequence shown here is derived from an EMBL/GenBank/DDBJ whole genome shotgun (WGS) entry which is preliminary data.</text>
</comment>
<protein>
    <submittedName>
        <fullName evidence="1">Uncharacterized protein</fullName>
    </submittedName>
</protein>
<sequence>MLARHIRYRRLTITRFLDSYRKNVRRYHQSFPGGGPSAMSFFAKCLQIRSDPLPKYHEEFANDNNNYANLLSQESRTPEVLAEAECLYLRAIEIDAQHRYKEAIETIEKGRYYAVRALGVGGHWDASASYQVGNVLYAQEKWEATQGHFERALDLFTAENPLHPTA</sequence>
<evidence type="ECO:0000313" key="1">
    <source>
        <dbReference type="EMBL" id="PGH21422.1"/>
    </source>
</evidence>
<dbReference type="AlphaFoldDB" id="A0A2B7YKQ1"/>
<dbReference type="SUPFAM" id="SSF48452">
    <property type="entry name" value="TPR-like"/>
    <property type="match status" value="1"/>
</dbReference>
<name>A0A2B7YKQ1_POLH7</name>
<evidence type="ECO:0000313" key="2">
    <source>
        <dbReference type="Proteomes" id="UP000224634"/>
    </source>
</evidence>
<dbReference type="EMBL" id="PDNA01000035">
    <property type="protein sequence ID" value="PGH21422.1"/>
    <property type="molecule type" value="Genomic_DNA"/>
</dbReference>
<proteinExistence type="predicted"/>